<reference evidence="1 2" key="1">
    <citation type="submission" date="2015-10" db="EMBL/GenBank/DDBJ databases">
        <title>Pseudomonas putida clinical strains.</title>
        <authorList>
            <person name="Molina L."/>
            <person name="Udaondo Z."/>
        </authorList>
    </citation>
    <scope>NUCLEOTIDE SEQUENCE [LARGE SCALE GENOMIC DNA]</scope>
    <source>
        <strain evidence="1 2">HB13667</strain>
    </source>
</reference>
<evidence type="ECO:0000313" key="2">
    <source>
        <dbReference type="Proteomes" id="UP000050437"/>
    </source>
</evidence>
<dbReference type="EMBL" id="LKKS01000110">
    <property type="protein sequence ID" value="KPM62075.1"/>
    <property type="molecule type" value="Genomic_DNA"/>
</dbReference>
<protein>
    <recommendedName>
        <fullName evidence="3">Methyltransferase</fullName>
    </recommendedName>
</protein>
<dbReference type="RefSeq" id="WP_054573155.1">
    <property type="nucleotide sequence ID" value="NZ_LKKS01000110.1"/>
</dbReference>
<sequence>MAGRINYPLGVRGYQVAAVQKLCEGVDAVYGSAVQGDFIEFGTGWGTTAGVLAQAMAACDLSWPADWAERHGVKQGRELYLLDSSDGLPTAEHEADANMPHVQSGYRNRGVGKALDPHQLMGQCAQHLPSERICQCSYS</sequence>
<dbReference type="Proteomes" id="UP000050437">
    <property type="component" value="Unassembled WGS sequence"/>
</dbReference>
<proteinExistence type="predicted"/>
<name>A0A0P7CLP5_PSEPU</name>
<organism evidence="1 2">
    <name type="scientific">Pseudomonas putida</name>
    <name type="common">Arthrobacter siderocapsulatus</name>
    <dbReference type="NCBI Taxonomy" id="303"/>
    <lineage>
        <taxon>Bacteria</taxon>
        <taxon>Pseudomonadati</taxon>
        <taxon>Pseudomonadota</taxon>
        <taxon>Gammaproteobacteria</taxon>
        <taxon>Pseudomonadales</taxon>
        <taxon>Pseudomonadaceae</taxon>
        <taxon>Pseudomonas</taxon>
    </lineage>
</organism>
<gene>
    <name evidence="1" type="ORF">HB13667_18115</name>
</gene>
<dbReference type="Gene3D" id="3.40.50.150">
    <property type="entry name" value="Vaccinia Virus protein VP39"/>
    <property type="match status" value="1"/>
</dbReference>
<evidence type="ECO:0000313" key="1">
    <source>
        <dbReference type="EMBL" id="KPM62075.1"/>
    </source>
</evidence>
<accession>A0A0P7CLP5</accession>
<comment type="caution">
    <text evidence="1">The sequence shown here is derived from an EMBL/GenBank/DDBJ whole genome shotgun (WGS) entry which is preliminary data.</text>
</comment>
<dbReference type="AlphaFoldDB" id="A0A0P7CLP5"/>
<evidence type="ECO:0008006" key="3">
    <source>
        <dbReference type="Google" id="ProtNLM"/>
    </source>
</evidence>
<dbReference type="InterPro" id="IPR029063">
    <property type="entry name" value="SAM-dependent_MTases_sf"/>
</dbReference>